<comment type="caution">
    <text evidence="3">The sequence shown here is derived from an EMBL/GenBank/DDBJ whole genome shotgun (WGS) entry which is preliminary data.</text>
</comment>
<accession>A0ABT0Z286</accession>
<gene>
    <name evidence="3" type="ORF">NE848_10700</name>
</gene>
<dbReference type="EMBL" id="JAMSCK010000003">
    <property type="protein sequence ID" value="MCM8569851.1"/>
    <property type="molecule type" value="Genomic_DNA"/>
</dbReference>
<keyword evidence="3" id="KW-0645">Protease</keyword>
<keyword evidence="1" id="KW-1133">Transmembrane helix</keyword>
<evidence type="ECO:0000313" key="3">
    <source>
        <dbReference type="EMBL" id="MCM8569851.1"/>
    </source>
</evidence>
<dbReference type="Proteomes" id="UP001155077">
    <property type="component" value="Unassembled WGS sequence"/>
</dbReference>
<evidence type="ECO:0000256" key="1">
    <source>
        <dbReference type="SAM" id="Phobius"/>
    </source>
</evidence>
<feature type="transmembrane region" description="Helical" evidence="1">
    <location>
        <begin position="144"/>
        <end position="163"/>
    </location>
</feature>
<dbReference type="RefSeq" id="WP_252113336.1">
    <property type="nucleotide sequence ID" value="NZ_JAMSCK010000003.1"/>
</dbReference>
<evidence type="ECO:0000313" key="4">
    <source>
        <dbReference type="Proteomes" id="UP001155077"/>
    </source>
</evidence>
<sequence>MTFKQKISSAKWIQILIFYILACLLTFIFTKFPNFIKNLWISIFSLEAPFSWNHGIGLLLATLLCYLIFKGNNRTSILGSKPVKSLLIAALYLIFYSVFGLSNNFGINQHVWALIFCSSMLVYNIFEETAWRGFLHDRLAKVPTWLKGIITGILWGVWHIFIFENFNQFGGLQNFVMLTILVSIIMAYAVKKTNSILVAASIHGLMILRNNYVTIICLVLWTVLIITWEKDNLMIRRKTAYNNV</sequence>
<feature type="domain" description="CAAX prenyl protease 2/Lysostaphin resistance protein A-like" evidence="2">
    <location>
        <begin position="113"/>
        <end position="206"/>
    </location>
</feature>
<proteinExistence type="predicted"/>
<feature type="transmembrane region" description="Helical" evidence="1">
    <location>
        <begin position="211"/>
        <end position="228"/>
    </location>
</feature>
<dbReference type="InterPro" id="IPR042150">
    <property type="entry name" value="MmRce1-like"/>
</dbReference>
<dbReference type="PANTHER" id="PTHR35797:SF1">
    <property type="entry name" value="PROTEASE"/>
    <property type="match status" value="1"/>
</dbReference>
<feature type="transmembrane region" description="Helical" evidence="1">
    <location>
        <begin position="50"/>
        <end position="69"/>
    </location>
</feature>
<feature type="transmembrane region" description="Helical" evidence="1">
    <location>
        <begin position="12"/>
        <end position="30"/>
    </location>
</feature>
<dbReference type="Pfam" id="PF02517">
    <property type="entry name" value="Rce1-like"/>
    <property type="match status" value="1"/>
</dbReference>
<protein>
    <submittedName>
        <fullName evidence="3">CPBP family intramembrane metalloprotease</fullName>
    </submittedName>
</protein>
<reference evidence="3" key="1">
    <citation type="submission" date="2022-06" db="EMBL/GenBank/DDBJ databases">
        <title>Gramella sediminis sp. nov., isolated from deep-sea sediment of the Indian Ocean.</title>
        <authorList>
            <person name="Yang L."/>
        </authorList>
    </citation>
    <scope>NUCLEOTIDE SEQUENCE</scope>
    <source>
        <strain evidence="3">HMD3159</strain>
    </source>
</reference>
<dbReference type="PANTHER" id="PTHR35797">
    <property type="entry name" value="PROTEASE-RELATED"/>
    <property type="match status" value="1"/>
</dbReference>
<keyword evidence="4" id="KW-1185">Reference proteome</keyword>
<keyword evidence="3" id="KW-0378">Hydrolase</keyword>
<dbReference type="GO" id="GO:0008237">
    <property type="term" value="F:metallopeptidase activity"/>
    <property type="evidence" value="ECO:0007669"/>
    <property type="project" value="UniProtKB-KW"/>
</dbReference>
<feature type="transmembrane region" description="Helical" evidence="1">
    <location>
        <begin position="81"/>
        <end position="99"/>
    </location>
</feature>
<keyword evidence="1" id="KW-0812">Transmembrane</keyword>
<dbReference type="InterPro" id="IPR003675">
    <property type="entry name" value="Rce1/LyrA-like_dom"/>
</dbReference>
<organism evidence="3 4">
    <name type="scientific">Gramella jeungdoensis</name>
    <dbReference type="NCBI Taxonomy" id="708091"/>
    <lineage>
        <taxon>Bacteria</taxon>
        <taxon>Pseudomonadati</taxon>
        <taxon>Bacteroidota</taxon>
        <taxon>Flavobacteriia</taxon>
        <taxon>Flavobacteriales</taxon>
        <taxon>Flavobacteriaceae</taxon>
        <taxon>Christiangramia</taxon>
    </lineage>
</organism>
<feature type="transmembrane region" description="Helical" evidence="1">
    <location>
        <begin position="169"/>
        <end position="190"/>
    </location>
</feature>
<name>A0ABT0Z286_9FLAO</name>
<feature type="transmembrane region" description="Helical" evidence="1">
    <location>
        <begin position="105"/>
        <end position="123"/>
    </location>
</feature>
<evidence type="ECO:0000259" key="2">
    <source>
        <dbReference type="Pfam" id="PF02517"/>
    </source>
</evidence>
<keyword evidence="3" id="KW-0482">Metalloprotease</keyword>
<keyword evidence="1" id="KW-0472">Membrane</keyword>